<reference evidence="1 2" key="1">
    <citation type="submission" date="2018-03" db="EMBL/GenBank/DDBJ databases">
        <title>Genomic Encyclopedia of Archaeal and Bacterial Type Strains, Phase II (KMG-II): from individual species to whole genera.</title>
        <authorList>
            <person name="Goeker M."/>
        </authorList>
    </citation>
    <scope>NUCLEOTIDE SEQUENCE [LARGE SCALE GENOMIC DNA]</scope>
    <source>
        <strain evidence="1 2">DSM 100212</strain>
    </source>
</reference>
<evidence type="ECO:0000313" key="1">
    <source>
        <dbReference type="EMBL" id="PRY90252.1"/>
    </source>
</evidence>
<accession>A0A2T0WU73</accession>
<proteinExistence type="predicted"/>
<dbReference type="OrthoDB" id="7867818at2"/>
<organism evidence="1 2">
    <name type="scientific">Donghicola tyrosinivorans</name>
    <dbReference type="NCBI Taxonomy" id="1652492"/>
    <lineage>
        <taxon>Bacteria</taxon>
        <taxon>Pseudomonadati</taxon>
        <taxon>Pseudomonadota</taxon>
        <taxon>Alphaproteobacteria</taxon>
        <taxon>Rhodobacterales</taxon>
        <taxon>Roseobacteraceae</taxon>
        <taxon>Donghicola</taxon>
    </lineage>
</organism>
<dbReference type="RefSeq" id="WP_106264072.1">
    <property type="nucleotide sequence ID" value="NZ_PVTQ01000005.1"/>
</dbReference>
<dbReference type="Proteomes" id="UP000238392">
    <property type="component" value="Unassembled WGS sequence"/>
</dbReference>
<sequence length="76" mass="8757">MASLSRFRPVDDWIDQIFASKSAREGGIVRRSVLSVEREIGRGRLELEVRRRGYHLIEAEEQFIIICNSAPLKIIC</sequence>
<comment type="caution">
    <text evidence="1">The sequence shown here is derived from an EMBL/GenBank/DDBJ whole genome shotgun (WGS) entry which is preliminary data.</text>
</comment>
<protein>
    <recommendedName>
        <fullName evidence="3">N-(5'-phosphoribosyl)anthranilate isomerase</fullName>
    </recommendedName>
</protein>
<dbReference type="AlphaFoldDB" id="A0A2T0WU73"/>
<dbReference type="EMBL" id="PVTQ01000005">
    <property type="protein sequence ID" value="PRY90252.1"/>
    <property type="molecule type" value="Genomic_DNA"/>
</dbReference>
<gene>
    <name evidence="1" type="ORF">CLV74_105233</name>
</gene>
<evidence type="ECO:0008006" key="3">
    <source>
        <dbReference type="Google" id="ProtNLM"/>
    </source>
</evidence>
<keyword evidence="2" id="KW-1185">Reference proteome</keyword>
<evidence type="ECO:0000313" key="2">
    <source>
        <dbReference type="Proteomes" id="UP000238392"/>
    </source>
</evidence>
<name>A0A2T0WU73_9RHOB</name>